<dbReference type="Pfam" id="PF00069">
    <property type="entry name" value="Pkinase"/>
    <property type="match status" value="1"/>
</dbReference>
<dbReference type="GO" id="GO:0004672">
    <property type="term" value="F:protein kinase activity"/>
    <property type="evidence" value="ECO:0007669"/>
    <property type="project" value="InterPro"/>
</dbReference>
<reference evidence="2 3" key="1">
    <citation type="submission" date="2023-12" db="EMBL/GenBank/DDBJ databases">
        <title>A high-quality genome assembly for Dillenia turbinata (Dilleniales).</title>
        <authorList>
            <person name="Chanderbali A."/>
        </authorList>
    </citation>
    <scope>NUCLEOTIDE SEQUENCE [LARGE SCALE GENOMIC DNA]</scope>
    <source>
        <strain evidence="2">LSX21</strain>
        <tissue evidence="2">Leaf</tissue>
    </source>
</reference>
<name>A0AAN8ZD37_9MAGN</name>
<evidence type="ECO:0000259" key="1">
    <source>
        <dbReference type="PROSITE" id="PS50011"/>
    </source>
</evidence>
<dbReference type="AlphaFoldDB" id="A0AAN8ZD37"/>
<dbReference type="Proteomes" id="UP001370490">
    <property type="component" value="Unassembled WGS sequence"/>
</dbReference>
<gene>
    <name evidence="2" type="ORF">RJ641_033194</name>
</gene>
<evidence type="ECO:0000313" key="3">
    <source>
        <dbReference type="Proteomes" id="UP001370490"/>
    </source>
</evidence>
<comment type="caution">
    <text evidence="2">The sequence shown here is derived from an EMBL/GenBank/DDBJ whole genome shotgun (WGS) entry which is preliminary data.</text>
</comment>
<evidence type="ECO:0000313" key="2">
    <source>
        <dbReference type="EMBL" id="KAK6936164.1"/>
    </source>
</evidence>
<dbReference type="GO" id="GO:0005524">
    <property type="term" value="F:ATP binding"/>
    <property type="evidence" value="ECO:0007669"/>
    <property type="project" value="InterPro"/>
</dbReference>
<dbReference type="InterPro" id="IPR000719">
    <property type="entry name" value="Prot_kinase_dom"/>
</dbReference>
<feature type="non-terminal residue" evidence="2">
    <location>
        <position position="1"/>
    </location>
</feature>
<dbReference type="InterPro" id="IPR011009">
    <property type="entry name" value="Kinase-like_dom_sf"/>
</dbReference>
<feature type="non-terminal residue" evidence="2">
    <location>
        <position position="151"/>
    </location>
</feature>
<feature type="domain" description="Protein kinase" evidence="1">
    <location>
        <begin position="1"/>
        <end position="151"/>
    </location>
</feature>
<dbReference type="PROSITE" id="PS50011">
    <property type="entry name" value="PROTEIN_KINASE_DOM"/>
    <property type="match status" value="1"/>
</dbReference>
<accession>A0AAN8ZD37</accession>
<protein>
    <recommendedName>
        <fullName evidence="1">Protein kinase domain-containing protein</fullName>
    </recommendedName>
</protein>
<dbReference type="EMBL" id="JBAMMX010000007">
    <property type="protein sequence ID" value="KAK6936164.1"/>
    <property type="molecule type" value="Genomic_DNA"/>
</dbReference>
<dbReference type="SUPFAM" id="SSF56112">
    <property type="entry name" value="Protein kinase-like (PK-like)"/>
    <property type="match status" value="1"/>
</dbReference>
<proteinExistence type="predicted"/>
<sequence>DLPLRSEADSPRSGGAVLLNYYLNTGILLYQILHSVGFCHGPRFLHPDLKPKSLLIVLCTNALKLADSGLARAFGIPVRTFDLSFPLKSTRPFILFLSIAITSAGSSIWSSSNFKIIQLNICPSYASINMEQRPSHIKGTQFCFNLHLCGG</sequence>
<dbReference type="Gene3D" id="1.10.510.10">
    <property type="entry name" value="Transferase(Phosphotransferase) domain 1"/>
    <property type="match status" value="1"/>
</dbReference>
<organism evidence="2 3">
    <name type="scientific">Dillenia turbinata</name>
    <dbReference type="NCBI Taxonomy" id="194707"/>
    <lineage>
        <taxon>Eukaryota</taxon>
        <taxon>Viridiplantae</taxon>
        <taxon>Streptophyta</taxon>
        <taxon>Embryophyta</taxon>
        <taxon>Tracheophyta</taxon>
        <taxon>Spermatophyta</taxon>
        <taxon>Magnoliopsida</taxon>
        <taxon>eudicotyledons</taxon>
        <taxon>Gunneridae</taxon>
        <taxon>Pentapetalae</taxon>
        <taxon>Dilleniales</taxon>
        <taxon>Dilleniaceae</taxon>
        <taxon>Dillenia</taxon>
    </lineage>
</organism>
<keyword evidence="3" id="KW-1185">Reference proteome</keyword>